<dbReference type="Pfam" id="PF00144">
    <property type="entry name" value="Beta-lactamase"/>
    <property type="match status" value="1"/>
</dbReference>
<evidence type="ECO:0000259" key="3">
    <source>
        <dbReference type="Pfam" id="PF00144"/>
    </source>
</evidence>
<gene>
    <name evidence="5" type="ORF">IFR04_008595</name>
</gene>
<dbReference type="PANTHER" id="PTHR46825:SF15">
    <property type="entry name" value="BETA-LACTAMASE-RELATED DOMAIN-CONTAINING PROTEIN"/>
    <property type="match status" value="1"/>
</dbReference>
<dbReference type="InterPro" id="IPR021860">
    <property type="entry name" value="Peptidase_S12_Pab87-rel_C"/>
</dbReference>
<dbReference type="InterPro" id="IPR050491">
    <property type="entry name" value="AmpC-like"/>
</dbReference>
<evidence type="ECO:0000313" key="6">
    <source>
        <dbReference type="Proteomes" id="UP000664132"/>
    </source>
</evidence>
<feature type="signal peptide" evidence="2">
    <location>
        <begin position="1"/>
        <end position="20"/>
    </location>
</feature>
<dbReference type="SUPFAM" id="SSF56601">
    <property type="entry name" value="beta-lactamase/transpeptidase-like"/>
    <property type="match status" value="1"/>
</dbReference>
<dbReference type="InterPro" id="IPR001466">
    <property type="entry name" value="Beta-lactam-related"/>
</dbReference>
<sequence length="530" mass="59244">MIVQILPCLCLFGALHFSFATEQKVLKYGSGKSSPLDAKLEELVKDWLKQWHVPGISIGVVDEDEMWAEGYGIATLPSTPVTPSTLFYGASTTKAFVAAGMSLLVTDPSNFTSLTWTTPVSSLIPDDFVLEDEWPTKHITIEDILSHRTGMPRHDMSYGGTYEGRNSTPRDVVRALRYLPMTEEPRVRFQYCNMMYVVAGHVISTLTGKSLEEFLKERVWGPLGMKSTSFSNEDAISGPDHFAQGYVYYKDEHLPVPYETDLVTNAAAGSIISNVLDYSKWLHALMHRSSPISKEGYQALFTSRMVQEPTDEPSSGPKSYALGWDTSSYKGYQFYEHSGGVEAFGSHVIFFPELKYGLCAFGNTGVTSNIVELKALWHLIDEKLGIPEKERFDWDAKFDKALKQRADEYDNATKIFYPNTPSPPLPATLPLANYTGTYFHPAYRNLTIYMKDDILHADRLDASWQIVVDFKHVSGDYFMAFADSVNAPGFIFKGALPAEFKVGSDGVSKSIGIALEGEMGLDARIWFERI</sequence>
<dbReference type="Gene3D" id="3.40.710.10">
    <property type="entry name" value="DD-peptidase/beta-lactamase superfamily"/>
    <property type="match status" value="1"/>
</dbReference>
<evidence type="ECO:0008006" key="7">
    <source>
        <dbReference type="Google" id="ProtNLM"/>
    </source>
</evidence>
<dbReference type="Pfam" id="PF11954">
    <property type="entry name" value="DUF3471"/>
    <property type="match status" value="1"/>
</dbReference>
<name>A0A8H7TEL8_9HELO</name>
<dbReference type="PANTHER" id="PTHR46825">
    <property type="entry name" value="D-ALANYL-D-ALANINE-CARBOXYPEPTIDASE/ENDOPEPTIDASE AMPH"/>
    <property type="match status" value="1"/>
</dbReference>
<protein>
    <recommendedName>
        <fullName evidence="7">Penicillin-binding protein</fullName>
    </recommendedName>
</protein>
<feature type="domain" description="Beta-lactamase-related" evidence="3">
    <location>
        <begin position="41"/>
        <end position="366"/>
    </location>
</feature>
<dbReference type="Gene3D" id="2.40.128.600">
    <property type="match status" value="1"/>
</dbReference>
<evidence type="ECO:0000256" key="1">
    <source>
        <dbReference type="ARBA" id="ARBA00038215"/>
    </source>
</evidence>
<evidence type="ECO:0000259" key="4">
    <source>
        <dbReference type="Pfam" id="PF11954"/>
    </source>
</evidence>
<comment type="similarity">
    <text evidence="1">Belongs to the peptidase S12 family.</text>
</comment>
<comment type="caution">
    <text evidence="5">The sequence shown here is derived from an EMBL/GenBank/DDBJ whole genome shotgun (WGS) entry which is preliminary data.</text>
</comment>
<dbReference type="AlphaFoldDB" id="A0A8H7TEL8"/>
<keyword evidence="6" id="KW-1185">Reference proteome</keyword>
<accession>A0A8H7TEL8</accession>
<dbReference type="Proteomes" id="UP000664132">
    <property type="component" value="Unassembled WGS sequence"/>
</dbReference>
<organism evidence="5 6">
    <name type="scientific">Cadophora malorum</name>
    <dbReference type="NCBI Taxonomy" id="108018"/>
    <lineage>
        <taxon>Eukaryota</taxon>
        <taxon>Fungi</taxon>
        <taxon>Dikarya</taxon>
        <taxon>Ascomycota</taxon>
        <taxon>Pezizomycotina</taxon>
        <taxon>Leotiomycetes</taxon>
        <taxon>Helotiales</taxon>
        <taxon>Ploettnerulaceae</taxon>
        <taxon>Cadophora</taxon>
    </lineage>
</organism>
<keyword evidence="2" id="KW-0732">Signal</keyword>
<evidence type="ECO:0000256" key="2">
    <source>
        <dbReference type="SAM" id="SignalP"/>
    </source>
</evidence>
<dbReference type="InterPro" id="IPR012338">
    <property type="entry name" value="Beta-lactam/transpept-like"/>
</dbReference>
<feature type="domain" description="Peptidase S12 Pab87-related C-terminal" evidence="4">
    <location>
        <begin position="422"/>
        <end position="529"/>
    </location>
</feature>
<dbReference type="EMBL" id="JAFJYH010000133">
    <property type="protein sequence ID" value="KAG4418237.1"/>
    <property type="molecule type" value="Genomic_DNA"/>
</dbReference>
<dbReference type="OrthoDB" id="5946976at2759"/>
<reference evidence="5" key="1">
    <citation type="submission" date="2021-02" db="EMBL/GenBank/DDBJ databases">
        <title>Genome sequence Cadophora malorum strain M34.</title>
        <authorList>
            <person name="Stefanovic E."/>
            <person name="Vu D."/>
            <person name="Scully C."/>
            <person name="Dijksterhuis J."/>
            <person name="Roader J."/>
            <person name="Houbraken J."/>
        </authorList>
    </citation>
    <scope>NUCLEOTIDE SEQUENCE</scope>
    <source>
        <strain evidence="5">M34</strain>
    </source>
</reference>
<evidence type="ECO:0000313" key="5">
    <source>
        <dbReference type="EMBL" id="KAG4418237.1"/>
    </source>
</evidence>
<proteinExistence type="inferred from homology"/>
<feature type="chain" id="PRO_5034079856" description="Penicillin-binding protein" evidence="2">
    <location>
        <begin position="21"/>
        <end position="530"/>
    </location>
</feature>